<sequence>MYSNTLGQQRNELARQRLQSFRGSAVIPFRNLSLGDDHRNKANISRLTKIFELEGCANLDPENRIAAVIPSDILNEVLQKQNISNSSLMDPGQFPCLDLGDKTIDIIYGRHRLIAGFEFGLHEWLVDLYLDTLPHDSRIGLQEGFPNSLEYTDGEVYRNIRLNQLQNNTLQEQKWWSRLRSDGRRTNFRRLQKHKDFLRGFDLLLPFVGFWRPLRSSHIERMLAFRYPQMIYQYVWSIHVRWSAVFSSDNQYLLDADSIGLLEGLCPHISLKDREHILELINSKTVFPMALYERENLAQCLVNFPGRLISIHTLVQDTLFMNGPVKGLHQLCDIETKGDFLTMMRRSWTSFGDQTIEIQISEHQSVKREKSRTPFEVSILQLWLFALRHFVDNIPKPDRTDKRSFSVWTKALNLWNLSKLAKSAGFQSTKITELANQKRKFIKEIPRDLFHTLYDDQTEKMRGTKLPEDFVPPVLEYYLKKRAPRDTEAQSASFTTDDPSQNAERRYNTPSSDQYSTLRRHLFLWSIFGEDVSLKDYPTPLGVTRDILICFFGDIQRLVGNLPDTSRQQNVETPVVNIDGHDTEYVSPTRQDSADIQPDALEQVNKSPDNQQTAGDVSILEPDSGSISQAHILEHPEAGAPASDKHLVPLAAGFEGPDHSGQVNKRNGIAHRKKAETILKDWFESENTQLVVFFLFESREYYKFLKEDVNVIRSEIRFLSQEHRFLSIHEDYGLQSPDFDKTLDEALRQHLILVERKDKAGNPNISEDTMSVDQLREYMKVWDVKSGKRKAGDDQKKPNKRLLL</sequence>
<reference evidence="2" key="2">
    <citation type="journal article" date="2023" name="IMA Fungus">
        <title>Comparative genomic study of the Penicillium genus elucidates a diverse pangenome and 15 lateral gene transfer events.</title>
        <authorList>
            <person name="Petersen C."/>
            <person name="Sorensen T."/>
            <person name="Nielsen M.R."/>
            <person name="Sondergaard T.E."/>
            <person name="Sorensen J.L."/>
            <person name="Fitzpatrick D.A."/>
            <person name="Frisvad J.C."/>
            <person name="Nielsen K.L."/>
        </authorList>
    </citation>
    <scope>NUCLEOTIDE SEQUENCE</scope>
    <source>
        <strain evidence="2">IBT 19713</strain>
    </source>
</reference>
<name>A0A9W9P815_9EURO</name>
<dbReference type="Proteomes" id="UP001150941">
    <property type="component" value="Unassembled WGS sequence"/>
</dbReference>
<evidence type="ECO:0000313" key="2">
    <source>
        <dbReference type="EMBL" id="KAJ5239570.1"/>
    </source>
</evidence>
<feature type="region of interest" description="Disordered" evidence="1">
    <location>
        <begin position="486"/>
        <end position="512"/>
    </location>
</feature>
<keyword evidence="3" id="KW-1185">Reference proteome</keyword>
<dbReference type="OrthoDB" id="4227485at2759"/>
<accession>A0A9W9P815</accession>
<dbReference type="RefSeq" id="XP_058332489.1">
    <property type="nucleotide sequence ID" value="XM_058473486.1"/>
</dbReference>
<comment type="caution">
    <text evidence="2">The sequence shown here is derived from an EMBL/GenBank/DDBJ whole genome shotgun (WGS) entry which is preliminary data.</text>
</comment>
<protein>
    <submittedName>
        <fullName evidence="2">Uncharacterized protein</fullName>
    </submittedName>
</protein>
<evidence type="ECO:0000313" key="3">
    <source>
        <dbReference type="Proteomes" id="UP001150941"/>
    </source>
</evidence>
<dbReference type="EMBL" id="JAPQKS010000003">
    <property type="protein sequence ID" value="KAJ5239570.1"/>
    <property type="molecule type" value="Genomic_DNA"/>
</dbReference>
<dbReference type="GeneID" id="83200789"/>
<gene>
    <name evidence="2" type="ORF">N7468_004189</name>
</gene>
<proteinExistence type="predicted"/>
<dbReference type="Pfam" id="PF12520">
    <property type="entry name" value="DUF3723"/>
    <property type="match status" value="1"/>
</dbReference>
<organism evidence="2 3">
    <name type="scientific">Penicillium chermesinum</name>
    <dbReference type="NCBI Taxonomy" id="63820"/>
    <lineage>
        <taxon>Eukaryota</taxon>
        <taxon>Fungi</taxon>
        <taxon>Dikarya</taxon>
        <taxon>Ascomycota</taxon>
        <taxon>Pezizomycotina</taxon>
        <taxon>Eurotiomycetes</taxon>
        <taxon>Eurotiomycetidae</taxon>
        <taxon>Eurotiales</taxon>
        <taxon>Aspergillaceae</taxon>
        <taxon>Penicillium</taxon>
    </lineage>
</organism>
<dbReference type="AlphaFoldDB" id="A0A9W9P815"/>
<evidence type="ECO:0000256" key="1">
    <source>
        <dbReference type="SAM" id="MobiDB-lite"/>
    </source>
</evidence>
<dbReference type="InterPro" id="IPR022198">
    <property type="entry name" value="DUF3723"/>
</dbReference>
<feature type="compositionally biased region" description="Polar residues" evidence="1">
    <location>
        <begin position="489"/>
        <end position="512"/>
    </location>
</feature>
<reference evidence="2" key="1">
    <citation type="submission" date="2022-11" db="EMBL/GenBank/DDBJ databases">
        <authorList>
            <person name="Petersen C."/>
        </authorList>
    </citation>
    <scope>NUCLEOTIDE SEQUENCE</scope>
    <source>
        <strain evidence="2">IBT 19713</strain>
    </source>
</reference>